<organism evidence="1">
    <name type="scientific">Rhizophora mucronata</name>
    <name type="common">Asiatic mangrove</name>
    <dbReference type="NCBI Taxonomy" id="61149"/>
    <lineage>
        <taxon>Eukaryota</taxon>
        <taxon>Viridiplantae</taxon>
        <taxon>Streptophyta</taxon>
        <taxon>Embryophyta</taxon>
        <taxon>Tracheophyta</taxon>
        <taxon>Spermatophyta</taxon>
        <taxon>Magnoliopsida</taxon>
        <taxon>eudicotyledons</taxon>
        <taxon>Gunneridae</taxon>
        <taxon>Pentapetalae</taxon>
        <taxon>rosids</taxon>
        <taxon>fabids</taxon>
        <taxon>Malpighiales</taxon>
        <taxon>Rhizophoraceae</taxon>
        <taxon>Rhizophora</taxon>
    </lineage>
</organism>
<dbReference type="EMBL" id="GGEC01030386">
    <property type="protein sequence ID" value="MBX10870.1"/>
    <property type="molecule type" value="Transcribed_RNA"/>
</dbReference>
<protein>
    <submittedName>
        <fullName evidence="1">Uncharacterized protein</fullName>
    </submittedName>
</protein>
<sequence>MVISPTIKTTVKMSWREQNKIA</sequence>
<proteinExistence type="predicted"/>
<accession>A0A2P2KYR9</accession>
<dbReference type="AlphaFoldDB" id="A0A2P2KYR9"/>
<evidence type="ECO:0000313" key="1">
    <source>
        <dbReference type="EMBL" id="MBX10870.1"/>
    </source>
</evidence>
<name>A0A2P2KYR9_RHIMU</name>
<reference evidence="1" key="1">
    <citation type="submission" date="2018-02" db="EMBL/GenBank/DDBJ databases">
        <title>Rhizophora mucronata_Transcriptome.</title>
        <authorList>
            <person name="Meera S.P."/>
            <person name="Sreeshan A."/>
            <person name="Augustine A."/>
        </authorList>
    </citation>
    <scope>NUCLEOTIDE SEQUENCE</scope>
    <source>
        <tissue evidence="1">Leaf</tissue>
    </source>
</reference>